<evidence type="ECO:0000256" key="1">
    <source>
        <dbReference type="ARBA" id="ARBA00010688"/>
    </source>
</evidence>
<dbReference type="Pfam" id="PF00294">
    <property type="entry name" value="PfkB"/>
    <property type="match status" value="1"/>
</dbReference>
<dbReference type="InterPro" id="IPR011611">
    <property type="entry name" value="PfkB_dom"/>
</dbReference>
<keyword evidence="8" id="KW-1185">Reference proteome</keyword>
<dbReference type="GO" id="GO:0016301">
    <property type="term" value="F:kinase activity"/>
    <property type="evidence" value="ECO:0007669"/>
    <property type="project" value="UniProtKB-KW"/>
</dbReference>
<dbReference type="CDD" id="cd01167">
    <property type="entry name" value="bac_FRK"/>
    <property type="match status" value="1"/>
</dbReference>
<dbReference type="GO" id="GO:0005524">
    <property type="term" value="F:ATP binding"/>
    <property type="evidence" value="ECO:0007669"/>
    <property type="project" value="UniProtKB-KW"/>
</dbReference>
<evidence type="ECO:0000259" key="6">
    <source>
        <dbReference type="Pfam" id="PF00294"/>
    </source>
</evidence>
<dbReference type="Proteomes" id="UP000199125">
    <property type="component" value="Unassembled WGS sequence"/>
</dbReference>
<protein>
    <submittedName>
        <fullName evidence="7">Fructokinase</fullName>
    </submittedName>
</protein>
<gene>
    <name evidence="7" type="ORF">SAMN04488075_0307</name>
</gene>
<dbReference type="EMBL" id="FNXG01000001">
    <property type="protein sequence ID" value="SEH60362.1"/>
    <property type="molecule type" value="Genomic_DNA"/>
</dbReference>
<evidence type="ECO:0000313" key="8">
    <source>
        <dbReference type="Proteomes" id="UP000199125"/>
    </source>
</evidence>
<dbReference type="InterPro" id="IPR050306">
    <property type="entry name" value="PfkB_Carbo_kinase"/>
</dbReference>
<evidence type="ECO:0000256" key="4">
    <source>
        <dbReference type="ARBA" id="ARBA00022777"/>
    </source>
</evidence>
<evidence type="ECO:0000256" key="3">
    <source>
        <dbReference type="ARBA" id="ARBA00022741"/>
    </source>
</evidence>
<proteinExistence type="inferred from homology"/>
<dbReference type="PANTHER" id="PTHR43085:SF1">
    <property type="entry name" value="PSEUDOURIDINE KINASE-RELATED"/>
    <property type="match status" value="1"/>
</dbReference>
<dbReference type="InterPro" id="IPR029056">
    <property type="entry name" value="Ribokinase-like"/>
</dbReference>
<feature type="domain" description="Carbohydrate kinase PfkB" evidence="6">
    <location>
        <begin position="15"/>
        <end position="289"/>
    </location>
</feature>
<keyword evidence="2" id="KW-0808">Transferase</keyword>
<dbReference type="PANTHER" id="PTHR43085">
    <property type="entry name" value="HEXOKINASE FAMILY MEMBER"/>
    <property type="match status" value="1"/>
</dbReference>
<keyword evidence="5" id="KW-0067">ATP-binding</keyword>
<dbReference type="Gene3D" id="3.40.1190.20">
    <property type="match status" value="1"/>
</dbReference>
<dbReference type="SUPFAM" id="SSF53613">
    <property type="entry name" value="Ribokinase-like"/>
    <property type="match status" value="1"/>
</dbReference>
<dbReference type="STRING" id="65735.SAMN04488075_0307"/>
<evidence type="ECO:0000256" key="2">
    <source>
        <dbReference type="ARBA" id="ARBA00022679"/>
    </source>
</evidence>
<keyword evidence="3" id="KW-0547">Nucleotide-binding</keyword>
<dbReference type="AlphaFoldDB" id="A0A1H6JMI3"/>
<sequence>MGEALVDLVPQPDGSIRPQPGGGAWNTALTLGRLGVATSLAWPISRDAYGALLLAPLAAAGVETSLCPRSNRPTALARIDLNSGDATYRFDDENSAGRIFLPAQLPPLPTDCRALVIGGISLAAEPCGSTVEQFATDASRRGIPLIFDLNIRPQAIQDKTEYRARLDRLLTLSHLVKLSAEDAAWLAPDTAPDETAARILALGPRIVVLTRGAQGAMAMTRRHRLHAAAVPATVADSIGAGDSFNAAFLASLLHGDALDSPDSAALTAALTLATTAAAITVSRPGADPPWADEL</sequence>
<reference evidence="8" key="1">
    <citation type="submission" date="2016-10" db="EMBL/GenBank/DDBJ databases">
        <authorList>
            <person name="Varghese N."/>
            <person name="Submissions S."/>
        </authorList>
    </citation>
    <scope>NUCLEOTIDE SEQUENCE [LARGE SCALE GENOMIC DNA]</scope>
    <source>
        <strain evidence="8">DSM 11593</strain>
    </source>
</reference>
<comment type="similarity">
    <text evidence="1">Belongs to the carbohydrate kinase PfkB family.</text>
</comment>
<evidence type="ECO:0000256" key="5">
    <source>
        <dbReference type="ARBA" id="ARBA00022840"/>
    </source>
</evidence>
<dbReference type="InterPro" id="IPR002173">
    <property type="entry name" value="Carboh/pur_kinase_PfkB_CS"/>
</dbReference>
<evidence type="ECO:0000313" key="7">
    <source>
        <dbReference type="EMBL" id="SEH60362.1"/>
    </source>
</evidence>
<organism evidence="7 8">
    <name type="scientific">Paracoccus alkenifer</name>
    <dbReference type="NCBI Taxonomy" id="65735"/>
    <lineage>
        <taxon>Bacteria</taxon>
        <taxon>Pseudomonadati</taxon>
        <taxon>Pseudomonadota</taxon>
        <taxon>Alphaproteobacteria</taxon>
        <taxon>Rhodobacterales</taxon>
        <taxon>Paracoccaceae</taxon>
        <taxon>Paracoccus</taxon>
    </lineage>
</organism>
<dbReference type="PROSITE" id="PS00584">
    <property type="entry name" value="PFKB_KINASES_2"/>
    <property type="match status" value="1"/>
</dbReference>
<name>A0A1H6JMI3_9RHOB</name>
<accession>A0A1H6JMI3</accession>
<keyword evidence="4 7" id="KW-0418">Kinase</keyword>